<evidence type="ECO:0000313" key="1">
    <source>
        <dbReference type="EMBL" id="KAI8440822.1"/>
    </source>
</evidence>
<proteinExistence type="predicted"/>
<reference evidence="1 2" key="1">
    <citation type="journal article" date="2022" name="Genome Biol. Evol.">
        <title>The Spruce Budworm Genome: Reconstructing the Evolutionary History of Antifreeze Proteins.</title>
        <authorList>
            <person name="Beliveau C."/>
            <person name="Gagne P."/>
            <person name="Picq S."/>
            <person name="Vernygora O."/>
            <person name="Keeling C.I."/>
            <person name="Pinkney K."/>
            <person name="Doucet D."/>
            <person name="Wen F."/>
            <person name="Johnston J.S."/>
            <person name="Maaroufi H."/>
            <person name="Boyle B."/>
            <person name="Laroche J."/>
            <person name="Dewar K."/>
            <person name="Juretic N."/>
            <person name="Blackburn G."/>
            <person name="Nisole A."/>
            <person name="Brunet B."/>
            <person name="Brandao M."/>
            <person name="Lumley L."/>
            <person name="Duan J."/>
            <person name="Quan G."/>
            <person name="Lucarotti C.J."/>
            <person name="Roe A.D."/>
            <person name="Sperling F.A.H."/>
            <person name="Levesque R.C."/>
            <person name="Cusson M."/>
        </authorList>
    </citation>
    <scope>NUCLEOTIDE SEQUENCE [LARGE SCALE GENOMIC DNA]</scope>
    <source>
        <strain evidence="1">Glfc:IPQL:Cfum</strain>
    </source>
</reference>
<keyword evidence="2" id="KW-1185">Reference proteome</keyword>
<dbReference type="Proteomes" id="UP001064048">
    <property type="component" value="Chromosome 15"/>
</dbReference>
<protein>
    <submittedName>
        <fullName evidence="1">Uncharacterized protein</fullName>
    </submittedName>
</protein>
<dbReference type="EMBL" id="CM046115">
    <property type="protein sequence ID" value="KAI8440822.1"/>
    <property type="molecule type" value="Genomic_DNA"/>
</dbReference>
<evidence type="ECO:0000313" key="2">
    <source>
        <dbReference type="Proteomes" id="UP001064048"/>
    </source>
</evidence>
<accession>A0ACC0KXF1</accession>
<gene>
    <name evidence="1" type="ORF">MSG28_009134</name>
</gene>
<sequence>MSVFYDRMFWSAVRVESSSVADVISLRKSEWNAVDNAGNCAGVTDERRQRRRRRGARARPARRVLLRHVRFMSNPIYLKQTRSALLTLKQKHPEVFRSACVYSDVCAQLARDTYLLVARRFLHELFLDADFSAFMAEPIALLARRVAHTQ</sequence>
<comment type="caution">
    <text evidence="1">The sequence shown here is derived from an EMBL/GenBank/DDBJ whole genome shotgun (WGS) entry which is preliminary data.</text>
</comment>
<organism evidence="1 2">
    <name type="scientific">Choristoneura fumiferana</name>
    <name type="common">Spruce budworm moth</name>
    <name type="synonym">Archips fumiferana</name>
    <dbReference type="NCBI Taxonomy" id="7141"/>
    <lineage>
        <taxon>Eukaryota</taxon>
        <taxon>Metazoa</taxon>
        <taxon>Ecdysozoa</taxon>
        <taxon>Arthropoda</taxon>
        <taxon>Hexapoda</taxon>
        <taxon>Insecta</taxon>
        <taxon>Pterygota</taxon>
        <taxon>Neoptera</taxon>
        <taxon>Endopterygota</taxon>
        <taxon>Lepidoptera</taxon>
        <taxon>Glossata</taxon>
        <taxon>Ditrysia</taxon>
        <taxon>Tortricoidea</taxon>
        <taxon>Tortricidae</taxon>
        <taxon>Tortricinae</taxon>
        <taxon>Choristoneura</taxon>
    </lineage>
</organism>
<name>A0ACC0KXF1_CHOFU</name>